<dbReference type="Gene3D" id="2.30.29.30">
    <property type="entry name" value="Pleckstrin-homology domain (PH domain)/Phosphotyrosine-binding domain (PTB)"/>
    <property type="match status" value="1"/>
</dbReference>
<keyword evidence="6" id="KW-0677">Repeat</keyword>
<dbReference type="InterPro" id="IPR003598">
    <property type="entry name" value="Ig_sub2"/>
</dbReference>
<dbReference type="Gene3D" id="2.30.30.40">
    <property type="entry name" value="SH3 Domains"/>
    <property type="match status" value="1"/>
</dbReference>
<dbReference type="PROSITE" id="PS50010">
    <property type="entry name" value="DH_2"/>
    <property type="match status" value="1"/>
</dbReference>
<dbReference type="Pfam" id="PF07679">
    <property type="entry name" value="I-set"/>
    <property type="match status" value="1"/>
</dbReference>
<dbReference type="PROSITE" id="PS50002">
    <property type="entry name" value="SH3"/>
    <property type="match status" value="1"/>
</dbReference>
<gene>
    <name evidence="18" type="ORF">NP493_107g05026</name>
</gene>
<feature type="domain" description="SH3" evidence="13">
    <location>
        <begin position="767"/>
        <end position="832"/>
    </location>
</feature>
<dbReference type="GO" id="GO:0007411">
    <property type="term" value="P:axon guidance"/>
    <property type="evidence" value="ECO:0007669"/>
    <property type="project" value="TreeGrafter"/>
</dbReference>
<dbReference type="InterPro" id="IPR013098">
    <property type="entry name" value="Ig_I-set"/>
</dbReference>
<feature type="compositionally biased region" description="Polar residues" evidence="12">
    <location>
        <begin position="205"/>
        <end position="215"/>
    </location>
</feature>
<dbReference type="Pfam" id="PF23587">
    <property type="entry name" value="SH3_KALRN"/>
    <property type="match status" value="1"/>
</dbReference>
<organism evidence="18 19">
    <name type="scientific">Ridgeia piscesae</name>
    <name type="common">Tubeworm</name>
    <dbReference type="NCBI Taxonomy" id="27915"/>
    <lineage>
        <taxon>Eukaryota</taxon>
        <taxon>Metazoa</taxon>
        <taxon>Spiralia</taxon>
        <taxon>Lophotrochozoa</taxon>
        <taxon>Annelida</taxon>
        <taxon>Polychaeta</taxon>
        <taxon>Sedentaria</taxon>
        <taxon>Canalipalpata</taxon>
        <taxon>Sabellida</taxon>
        <taxon>Siboglinidae</taxon>
        <taxon>Ridgeia</taxon>
    </lineage>
</organism>
<evidence type="ECO:0000256" key="11">
    <source>
        <dbReference type="PROSITE-ProRule" id="PRU00192"/>
    </source>
</evidence>
<dbReference type="InterPro" id="IPR008271">
    <property type="entry name" value="Ser/Thr_kinase_AS"/>
</dbReference>
<keyword evidence="3 11" id="KW-0728">SH3 domain</keyword>
<comment type="subcellular location">
    <subcellularLocation>
        <location evidence="1">Cytoplasm</location>
    </subcellularLocation>
</comment>
<evidence type="ECO:0000256" key="5">
    <source>
        <dbReference type="ARBA" id="ARBA00022658"/>
    </source>
</evidence>
<evidence type="ECO:0000256" key="3">
    <source>
        <dbReference type="ARBA" id="ARBA00022443"/>
    </source>
</evidence>
<evidence type="ECO:0000256" key="12">
    <source>
        <dbReference type="SAM" id="MobiDB-lite"/>
    </source>
</evidence>
<dbReference type="SMART" id="SM00220">
    <property type="entry name" value="S_TKc"/>
    <property type="match status" value="1"/>
</dbReference>
<evidence type="ECO:0000256" key="8">
    <source>
        <dbReference type="ARBA" id="ARBA00022840"/>
    </source>
</evidence>
<feature type="domain" description="Ig-like" evidence="16">
    <location>
        <begin position="880"/>
        <end position="970"/>
    </location>
</feature>
<dbReference type="FunFam" id="1.20.900.10:FF:000008">
    <property type="entry name" value="rho guanine nucleotide exchange factor 25"/>
    <property type="match status" value="1"/>
</dbReference>
<feature type="domain" description="Fibronectin type-III" evidence="17">
    <location>
        <begin position="977"/>
        <end position="1072"/>
    </location>
</feature>
<evidence type="ECO:0000256" key="2">
    <source>
        <dbReference type="ARBA" id="ARBA00006692"/>
    </source>
</evidence>
<feature type="compositionally biased region" description="Polar residues" evidence="12">
    <location>
        <begin position="141"/>
        <end position="165"/>
    </location>
</feature>
<feature type="compositionally biased region" description="Low complexity" evidence="12">
    <location>
        <begin position="192"/>
        <end position="204"/>
    </location>
</feature>
<dbReference type="GO" id="GO:0005524">
    <property type="term" value="F:ATP binding"/>
    <property type="evidence" value="ECO:0007669"/>
    <property type="project" value="UniProtKB-KW"/>
</dbReference>
<dbReference type="GO" id="GO:0005085">
    <property type="term" value="F:guanyl-nucleotide exchange factor activity"/>
    <property type="evidence" value="ECO:0007669"/>
    <property type="project" value="UniProtKB-KW"/>
</dbReference>
<dbReference type="InterPro" id="IPR011009">
    <property type="entry name" value="Kinase-like_dom_sf"/>
</dbReference>
<evidence type="ECO:0000256" key="7">
    <source>
        <dbReference type="ARBA" id="ARBA00022741"/>
    </source>
</evidence>
<evidence type="ECO:0000259" key="17">
    <source>
        <dbReference type="PROSITE" id="PS50853"/>
    </source>
</evidence>
<dbReference type="InterPro" id="IPR007110">
    <property type="entry name" value="Ig-like_dom"/>
</dbReference>
<keyword evidence="10" id="KW-0393">Immunoglobulin domain</keyword>
<proteinExistence type="inferred from homology"/>
<evidence type="ECO:0000259" key="15">
    <source>
        <dbReference type="PROSITE" id="PS50011"/>
    </source>
</evidence>
<dbReference type="InterPro" id="IPR051336">
    <property type="entry name" value="RhoGEF_Guanine_NuclExch_SF"/>
</dbReference>
<dbReference type="InterPro" id="IPR000219">
    <property type="entry name" value="DH_dom"/>
</dbReference>
<feature type="domain" description="DH" evidence="14">
    <location>
        <begin position="236"/>
        <end position="413"/>
    </location>
</feature>
<feature type="region of interest" description="Disordered" evidence="12">
    <location>
        <begin position="61"/>
        <end position="165"/>
    </location>
</feature>
<dbReference type="Gene3D" id="1.10.510.10">
    <property type="entry name" value="Transferase(Phosphotransferase) domain 1"/>
    <property type="match status" value="1"/>
</dbReference>
<evidence type="ECO:0000256" key="6">
    <source>
        <dbReference type="ARBA" id="ARBA00022737"/>
    </source>
</evidence>
<dbReference type="SMART" id="SM00409">
    <property type="entry name" value="IG"/>
    <property type="match status" value="1"/>
</dbReference>
<reference evidence="18" key="1">
    <citation type="journal article" date="2023" name="Mol. Biol. Evol.">
        <title>Third-Generation Sequencing Reveals the Adaptive Role of the Epigenome in Three Deep-Sea Polychaetes.</title>
        <authorList>
            <person name="Perez M."/>
            <person name="Aroh O."/>
            <person name="Sun Y."/>
            <person name="Lan Y."/>
            <person name="Juniper S.K."/>
            <person name="Young C.R."/>
            <person name="Angers B."/>
            <person name="Qian P.Y."/>
        </authorList>
    </citation>
    <scope>NUCLEOTIDE SEQUENCE</scope>
    <source>
        <strain evidence="18">R07B-5</strain>
    </source>
</reference>
<evidence type="ECO:0000259" key="16">
    <source>
        <dbReference type="PROSITE" id="PS50835"/>
    </source>
</evidence>
<keyword evidence="9" id="KW-1015">Disulfide bond</keyword>
<dbReference type="PROSITE" id="PS00108">
    <property type="entry name" value="PROTEIN_KINASE_ST"/>
    <property type="match status" value="1"/>
</dbReference>
<keyword evidence="7" id="KW-0547">Nucleotide-binding</keyword>
<dbReference type="CDD" id="cd00063">
    <property type="entry name" value="FN3"/>
    <property type="match status" value="1"/>
</dbReference>
<dbReference type="PROSITE" id="PS50853">
    <property type="entry name" value="FN3"/>
    <property type="match status" value="1"/>
</dbReference>
<comment type="similarity">
    <text evidence="2">Belongs to the protein kinase superfamily. CAMK Ser/Thr protein kinase family.</text>
</comment>
<dbReference type="Gene3D" id="1.20.900.10">
    <property type="entry name" value="Dbl homology (DH) domain"/>
    <property type="match status" value="1"/>
</dbReference>
<dbReference type="Gene3D" id="2.60.40.10">
    <property type="entry name" value="Immunoglobulins"/>
    <property type="match status" value="2"/>
</dbReference>
<dbReference type="SUPFAM" id="SSF48065">
    <property type="entry name" value="DBL homology domain (DH-domain)"/>
    <property type="match status" value="1"/>
</dbReference>
<dbReference type="InterPro" id="IPR013783">
    <property type="entry name" value="Ig-like_fold"/>
</dbReference>
<dbReference type="GO" id="GO:0004672">
    <property type="term" value="F:protein kinase activity"/>
    <property type="evidence" value="ECO:0007669"/>
    <property type="project" value="InterPro"/>
</dbReference>
<dbReference type="FunFam" id="1.10.510.10:FF:000571">
    <property type="entry name" value="Maternal embryonic leucine zipper kinase"/>
    <property type="match status" value="1"/>
</dbReference>
<dbReference type="InterPro" id="IPR001452">
    <property type="entry name" value="SH3_domain"/>
</dbReference>
<evidence type="ECO:0000259" key="14">
    <source>
        <dbReference type="PROSITE" id="PS50010"/>
    </source>
</evidence>
<dbReference type="EMBL" id="JAODUO010000107">
    <property type="protein sequence ID" value="KAK2189415.1"/>
    <property type="molecule type" value="Genomic_DNA"/>
</dbReference>
<evidence type="ECO:0000256" key="1">
    <source>
        <dbReference type="ARBA" id="ARBA00004496"/>
    </source>
</evidence>
<feature type="compositionally biased region" description="Polar residues" evidence="12">
    <location>
        <begin position="758"/>
        <end position="768"/>
    </location>
</feature>
<dbReference type="InterPro" id="IPR003961">
    <property type="entry name" value="FN3_dom"/>
</dbReference>
<dbReference type="PROSITE" id="PS50011">
    <property type="entry name" value="PROTEIN_KINASE_DOM"/>
    <property type="match status" value="1"/>
</dbReference>
<feature type="compositionally biased region" description="Basic and acidic residues" evidence="12">
    <location>
        <begin position="630"/>
        <end position="646"/>
    </location>
</feature>
<dbReference type="Pfam" id="PF00621">
    <property type="entry name" value="RhoGEF"/>
    <property type="match status" value="1"/>
</dbReference>
<dbReference type="Proteomes" id="UP001209878">
    <property type="component" value="Unassembled WGS sequence"/>
</dbReference>
<dbReference type="InterPro" id="IPR036116">
    <property type="entry name" value="FN3_sf"/>
</dbReference>
<feature type="region of interest" description="Disordered" evidence="12">
    <location>
        <begin position="577"/>
        <end position="674"/>
    </location>
</feature>
<dbReference type="GO" id="GO:0019898">
    <property type="term" value="C:extrinsic component of membrane"/>
    <property type="evidence" value="ECO:0007669"/>
    <property type="project" value="TreeGrafter"/>
</dbReference>
<dbReference type="GO" id="GO:0005737">
    <property type="term" value="C:cytoplasm"/>
    <property type="evidence" value="ECO:0007669"/>
    <property type="project" value="UniProtKB-SubCell"/>
</dbReference>
<dbReference type="SUPFAM" id="SSF56112">
    <property type="entry name" value="Protein kinase-like (PK-like)"/>
    <property type="match status" value="1"/>
</dbReference>
<evidence type="ECO:0000256" key="9">
    <source>
        <dbReference type="ARBA" id="ARBA00023157"/>
    </source>
</evidence>
<evidence type="ECO:0000313" key="19">
    <source>
        <dbReference type="Proteomes" id="UP001209878"/>
    </source>
</evidence>
<keyword evidence="8" id="KW-0067">ATP-binding</keyword>
<dbReference type="PROSITE" id="PS50835">
    <property type="entry name" value="IG_LIKE"/>
    <property type="match status" value="1"/>
</dbReference>
<protein>
    <submittedName>
        <fullName evidence="18">Uncharacterized protein</fullName>
    </submittedName>
</protein>
<feature type="compositionally biased region" description="Polar residues" evidence="12">
    <location>
        <begin position="577"/>
        <end position="597"/>
    </location>
</feature>
<comment type="caution">
    <text evidence="18">The sequence shown here is derived from an EMBL/GenBank/DDBJ whole genome shotgun (WGS) entry which is preliminary data.</text>
</comment>
<dbReference type="SMART" id="SM00325">
    <property type="entry name" value="RhoGEF"/>
    <property type="match status" value="1"/>
</dbReference>
<dbReference type="CDD" id="cd00160">
    <property type="entry name" value="RhoGEF"/>
    <property type="match status" value="1"/>
</dbReference>
<dbReference type="SUPFAM" id="SSF50044">
    <property type="entry name" value="SH3-domain"/>
    <property type="match status" value="1"/>
</dbReference>
<dbReference type="InterPro" id="IPR011993">
    <property type="entry name" value="PH-like_dom_sf"/>
</dbReference>
<keyword evidence="5" id="KW-0344">Guanine-nucleotide releasing factor</keyword>
<keyword evidence="19" id="KW-1185">Reference proteome</keyword>
<dbReference type="InterPro" id="IPR055251">
    <property type="entry name" value="SOS1_NGEF_PH"/>
</dbReference>
<dbReference type="SUPFAM" id="SSF49265">
    <property type="entry name" value="Fibronectin type III"/>
    <property type="match status" value="1"/>
</dbReference>
<dbReference type="PANTHER" id="PTHR22826">
    <property type="entry name" value="RHO GUANINE EXCHANGE FACTOR-RELATED"/>
    <property type="match status" value="1"/>
</dbReference>
<accession>A0AAD9UHC1</accession>
<dbReference type="SUPFAM" id="SSF50729">
    <property type="entry name" value="PH domain-like"/>
    <property type="match status" value="1"/>
</dbReference>
<dbReference type="InterPro" id="IPR047053">
    <property type="entry name" value="Kalirin_TRIO_SH3_2"/>
</dbReference>
<dbReference type="Gene3D" id="3.30.200.20">
    <property type="entry name" value="Phosphorylase Kinase, domain 1"/>
    <property type="match status" value="1"/>
</dbReference>
<feature type="compositionally biased region" description="Low complexity" evidence="12">
    <location>
        <begin position="78"/>
        <end position="106"/>
    </location>
</feature>
<evidence type="ECO:0000313" key="18">
    <source>
        <dbReference type="EMBL" id="KAK2189415.1"/>
    </source>
</evidence>
<dbReference type="Pfam" id="PF22697">
    <property type="entry name" value="SOS1_NGEF_PH"/>
    <property type="match status" value="1"/>
</dbReference>
<dbReference type="InterPro" id="IPR003599">
    <property type="entry name" value="Ig_sub"/>
</dbReference>
<dbReference type="SUPFAM" id="SSF48726">
    <property type="entry name" value="Immunoglobulin"/>
    <property type="match status" value="1"/>
</dbReference>
<dbReference type="InterPro" id="IPR035899">
    <property type="entry name" value="DBL_dom_sf"/>
</dbReference>
<feature type="domain" description="Protein kinase" evidence="15">
    <location>
        <begin position="1086"/>
        <end position="1340"/>
    </location>
</feature>
<feature type="region of interest" description="Disordered" evidence="12">
    <location>
        <begin position="738"/>
        <end position="771"/>
    </location>
</feature>
<evidence type="ECO:0000256" key="4">
    <source>
        <dbReference type="ARBA" id="ARBA00022490"/>
    </source>
</evidence>
<keyword evidence="4" id="KW-0963">Cytoplasm</keyword>
<feature type="region of interest" description="Disordered" evidence="12">
    <location>
        <begin position="192"/>
        <end position="230"/>
    </location>
</feature>
<dbReference type="PANTHER" id="PTHR22826:SF106">
    <property type="entry name" value="TRIO, ISOFORM A"/>
    <property type="match status" value="1"/>
</dbReference>
<dbReference type="SMART" id="SM00408">
    <property type="entry name" value="IGc2"/>
    <property type="match status" value="1"/>
</dbReference>
<dbReference type="SMART" id="SM00060">
    <property type="entry name" value="FN3"/>
    <property type="match status" value="1"/>
</dbReference>
<dbReference type="Pfam" id="PF00069">
    <property type="entry name" value="Pkinase"/>
    <property type="match status" value="1"/>
</dbReference>
<name>A0AAD9UHC1_RIDPI</name>
<dbReference type="InterPro" id="IPR036028">
    <property type="entry name" value="SH3-like_dom_sf"/>
</dbReference>
<feature type="compositionally biased region" description="Acidic residues" evidence="12">
    <location>
        <begin position="107"/>
        <end position="120"/>
    </location>
</feature>
<dbReference type="FunFam" id="2.60.40.10:FF:000032">
    <property type="entry name" value="palladin isoform X1"/>
    <property type="match status" value="1"/>
</dbReference>
<sequence>MAAATDGRRGRAIMGRRMQKRSKFFKFFSCLGGKSEDVATDDPVLISSTLPSSTSPVCIVKLEDVTEQAETPKKSVVPTEEPSMMPQPSSSTVEQPQGTEPPQEGVGETEETPEGEDEVLQVEMPPPMDEIQTHALPPIGDTSQEDVQSKLSSSPSLKTQSEGTASMTDLAQEIENIVKQQLAADAAELAEATGEVAATEETAAQSADDSSQTDTVEGADSSMTPEEANKKKYLQKRQYVMQELIDTERDYVRDLGLIVEGYMKLIKEDDGTMPEDMAGKDKIVFGNIHQIYDWHKDIFSKEIEKCLDEPERLGLIFSRYERRLYMYVKYCENKPKSEYIVAEYFEYFEELRQKMGHKLQIPDLLIKPVQRIMKYQLLLRDIYKYTEKAGEETRTLKKAVDVMVVVPKAANDMMNVGRLQGFNGKITAQGKLLLQDTLQMMELSSKVKPEQAKFRERRVFLFEQIVIVSEEIEKRRNNLSNPGYIFKNSLKVNKMALKENYNNDPLCFVIIDKMPGSDLQLVAQAATPQIRDNMVAQIRSLLDMQGDFLRALQSPIAYQKELTKELSAPEMSSLHRNSMLRKTQSQPQPSKTNTLPPMSSIKAIKQESQKHSRCKSVPGPADNAVNPKKKASDDTNNKDKKADSRKSSANSSPKPKRTIFEGFRNTLRPKSKSHEASCASLKVSAAVISTTSVCGASAQGSNSLPLVGGSGATVGAATTSPLHKVYASAAQSTPDLGGIASEQCCSGTSEHKPRREASSNSQEDSAPTSAMAKVLSDYMAQKEDEISVSRSETVQVLSSDQHNMCFVHRAASESSPAAEGWIPGHILGHKEGDNGFRKSWHLKVKKMSFKKESGGRGGSLDRESQSVKLVNPDLVYEVAPLVKRDLSGVMVEVGGTAVFMCRMCGRPRPTVTWCGPNQVELVTGPRVAFSYTDDGTATLQLRQVRRDEAGMYTCLARSEVGTVSTSARLTVVDNSAGPGRPVVTRQGVDSVLLDWGAAPPSLTVHGYSVQFLETGSSEWQTAASLGPISSHMITGLRPGFTYQFRIVANCHDRIVASCPSDPITMTPDSSEDEGDLQWLKTFQQDYVEVGELARGRFSLVKKCVHRMSGQEVAAKMVSKRLVGRADAAMECNVLLGLQHSALLQPLSLYETATSHVIILPLLPAGRLFELICSRDHFDELEAASCIDQLLDVVQYLHNCRIAHLDIKPENLMVDILNTSSRVRLIDFGDARHISNGYYVHSLVGSPEFASPELVNGLPIGLATDIWSIGVIVYVLLSGASPFLDESTEETCSNIARCDYSFPDDYFAGVSQDGRDFINSLLVVEPSGRPSAQTCREHVWVKKPYVVHTSPAHTKPITTARLADFVERRRHQVQITVAS</sequence>
<evidence type="ECO:0000259" key="13">
    <source>
        <dbReference type="PROSITE" id="PS50002"/>
    </source>
</evidence>
<evidence type="ECO:0000256" key="10">
    <source>
        <dbReference type="ARBA" id="ARBA00023319"/>
    </source>
</evidence>
<dbReference type="InterPro" id="IPR036179">
    <property type="entry name" value="Ig-like_dom_sf"/>
</dbReference>
<dbReference type="InterPro" id="IPR000719">
    <property type="entry name" value="Prot_kinase_dom"/>
</dbReference>